<keyword evidence="2" id="KW-1185">Reference proteome</keyword>
<gene>
    <name evidence="1" type="ORF">KIW84_024357</name>
</gene>
<protein>
    <submittedName>
        <fullName evidence="1">Uncharacterized protein</fullName>
    </submittedName>
</protein>
<dbReference type="AlphaFoldDB" id="A0A9D4YJY2"/>
<name>A0A9D4YJY2_PEA</name>
<reference evidence="1 2" key="1">
    <citation type="journal article" date="2022" name="Nat. Genet.">
        <title>Improved pea reference genome and pan-genome highlight genomic features and evolutionary characteristics.</title>
        <authorList>
            <person name="Yang T."/>
            <person name="Liu R."/>
            <person name="Luo Y."/>
            <person name="Hu S."/>
            <person name="Wang D."/>
            <person name="Wang C."/>
            <person name="Pandey M.K."/>
            <person name="Ge S."/>
            <person name="Xu Q."/>
            <person name="Li N."/>
            <person name="Li G."/>
            <person name="Huang Y."/>
            <person name="Saxena R.K."/>
            <person name="Ji Y."/>
            <person name="Li M."/>
            <person name="Yan X."/>
            <person name="He Y."/>
            <person name="Liu Y."/>
            <person name="Wang X."/>
            <person name="Xiang C."/>
            <person name="Varshney R.K."/>
            <person name="Ding H."/>
            <person name="Gao S."/>
            <person name="Zong X."/>
        </authorList>
    </citation>
    <scope>NUCLEOTIDE SEQUENCE [LARGE SCALE GENOMIC DNA]</scope>
    <source>
        <strain evidence="1 2">cv. Zhongwan 6</strain>
    </source>
</reference>
<comment type="caution">
    <text evidence="1">The sequence shown here is derived from an EMBL/GenBank/DDBJ whole genome shotgun (WGS) entry which is preliminary data.</text>
</comment>
<proteinExistence type="predicted"/>
<evidence type="ECO:0000313" key="1">
    <source>
        <dbReference type="EMBL" id="KAI5438585.1"/>
    </source>
</evidence>
<sequence length="310" mass="34866">MEDRASDIENMAYIVDVLESIGDLVSHRDQLEAILDGIPREYQTLASIIQYRNEPCALIVTETMLLSHETRLDKAHCNPKFDGGHGFRGGRGNGFRGGGIHGGRIRVQCQICYKVGHDARVGYHRHSAQPHPSNQWRNPTPHFMSQPSHTNAWPFVAPPHSFNNHCSHITPPTEPHTNVESPQFSNISPESISTQFIIASHTSSSSAASLSPQPPKIHPHNTHTMVTSANDGIVKPRLHPTLLLTELEPTSYKNTIKNPKWLDAMKDEHSYLLNNHTWNLTHLPPNRRAIECNWVFRIRKNTNGSVLKLI</sequence>
<organism evidence="1 2">
    <name type="scientific">Pisum sativum</name>
    <name type="common">Garden pea</name>
    <name type="synonym">Lathyrus oleraceus</name>
    <dbReference type="NCBI Taxonomy" id="3888"/>
    <lineage>
        <taxon>Eukaryota</taxon>
        <taxon>Viridiplantae</taxon>
        <taxon>Streptophyta</taxon>
        <taxon>Embryophyta</taxon>
        <taxon>Tracheophyta</taxon>
        <taxon>Spermatophyta</taxon>
        <taxon>Magnoliopsida</taxon>
        <taxon>eudicotyledons</taxon>
        <taxon>Gunneridae</taxon>
        <taxon>Pentapetalae</taxon>
        <taxon>rosids</taxon>
        <taxon>fabids</taxon>
        <taxon>Fabales</taxon>
        <taxon>Fabaceae</taxon>
        <taxon>Papilionoideae</taxon>
        <taxon>50 kb inversion clade</taxon>
        <taxon>NPAAA clade</taxon>
        <taxon>Hologalegina</taxon>
        <taxon>IRL clade</taxon>
        <taxon>Fabeae</taxon>
        <taxon>Lathyrus</taxon>
    </lineage>
</organism>
<dbReference type="Proteomes" id="UP001058974">
    <property type="component" value="Chromosome 2"/>
</dbReference>
<dbReference type="Gramene" id="Psat02G0435700-T1">
    <property type="protein sequence ID" value="KAI5438585.1"/>
    <property type="gene ID" value="KIW84_024357"/>
</dbReference>
<dbReference type="PANTHER" id="PTHR47481">
    <property type="match status" value="1"/>
</dbReference>
<accession>A0A9D4YJY2</accession>
<evidence type="ECO:0000313" key="2">
    <source>
        <dbReference type="Proteomes" id="UP001058974"/>
    </source>
</evidence>
<dbReference type="PANTHER" id="PTHR47481:SF30">
    <property type="entry name" value="CCHC-TYPE DOMAIN-CONTAINING PROTEIN"/>
    <property type="match status" value="1"/>
</dbReference>
<dbReference type="EMBL" id="JAMSHJ010000002">
    <property type="protein sequence ID" value="KAI5438585.1"/>
    <property type="molecule type" value="Genomic_DNA"/>
</dbReference>